<evidence type="ECO:0000313" key="3">
    <source>
        <dbReference type="Proteomes" id="UP000198284"/>
    </source>
</evidence>
<dbReference type="Pfam" id="PF03886">
    <property type="entry name" value="ABC_trans_aux"/>
    <property type="match status" value="1"/>
</dbReference>
<dbReference type="Proteomes" id="UP000198284">
    <property type="component" value="Unassembled WGS sequence"/>
</dbReference>
<dbReference type="SUPFAM" id="SSF159594">
    <property type="entry name" value="XCC0632-like"/>
    <property type="match status" value="1"/>
</dbReference>
<dbReference type="RefSeq" id="WP_089398713.1">
    <property type="nucleotide sequence ID" value="NZ_FZOT01000003.1"/>
</dbReference>
<proteinExistence type="predicted"/>
<organism evidence="2 3">
    <name type="scientific">Noviherbaspirillum humi</name>
    <dbReference type="NCBI Taxonomy" id="1688639"/>
    <lineage>
        <taxon>Bacteria</taxon>
        <taxon>Pseudomonadati</taxon>
        <taxon>Pseudomonadota</taxon>
        <taxon>Betaproteobacteria</taxon>
        <taxon>Burkholderiales</taxon>
        <taxon>Oxalobacteraceae</taxon>
        <taxon>Noviherbaspirillum</taxon>
    </lineage>
</organism>
<dbReference type="PROSITE" id="PS51257">
    <property type="entry name" value="PROKAR_LIPOPROTEIN"/>
    <property type="match status" value="1"/>
</dbReference>
<accession>A0A239F7D1</accession>
<dbReference type="AlphaFoldDB" id="A0A239F7D1"/>
<dbReference type="OrthoDB" id="1494661at2"/>
<dbReference type="InterPro" id="IPR005586">
    <property type="entry name" value="ABC_trans_aux"/>
</dbReference>
<dbReference type="Gene3D" id="3.40.50.10610">
    <property type="entry name" value="ABC-type transport auxiliary lipoprotein component"/>
    <property type="match status" value="1"/>
</dbReference>
<keyword evidence="3" id="KW-1185">Reference proteome</keyword>
<gene>
    <name evidence="2" type="ORF">SAMN06265795_103222</name>
</gene>
<feature type="domain" description="ABC-type transport auxiliary lipoprotein component" evidence="1">
    <location>
        <begin position="29"/>
        <end position="190"/>
    </location>
</feature>
<dbReference type="EMBL" id="FZOT01000003">
    <property type="protein sequence ID" value="SNS52839.1"/>
    <property type="molecule type" value="Genomic_DNA"/>
</dbReference>
<evidence type="ECO:0000259" key="1">
    <source>
        <dbReference type="Pfam" id="PF03886"/>
    </source>
</evidence>
<protein>
    <recommendedName>
        <fullName evidence="1">ABC-type transport auxiliary lipoprotein component domain-containing protein</fullName>
    </recommendedName>
</protein>
<evidence type="ECO:0000313" key="2">
    <source>
        <dbReference type="EMBL" id="SNS52839.1"/>
    </source>
</evidence>
<name>A0A239F7D1_9BURK</name>
<reference evidence="2 3" key="1">
    <citation type="submission" date="2017-06" db="EMBL/GenBank/DDBJ databases">
        <authorList>
            <person name="Kim H.J."/>
            <person name="Triplett B.A."/>
        </authorList>
    </citation>
    <scope>NUCLEOTIDE SEQUENCE [LARGE SCALE GENOMIC DNA]</scope>
    <source>
        <strain evidence="2 3">U15</strain>
    </source>
</reference>
<sequence length="200" mass="21055">MGPTMKPVFIAGIAAMLTACSSTPKETLYTLNPVPAAGAPLAAGAEVGEGVAIGPVRIPQMVDRPQLVVRQGDNQVDLLEQHRWAEPLRDQIARALAADVGARVADARVTFYQDAAGQQARYRVTVDVERFDAFPGQGVATQLIWTVRDAKSEAVRSGRSSAQEAVAGAGYDAMPGAFSRALDKAAADIAAGIQALRQSR</sequence>